<dbReference type="Pfam" id="PF08353">
    <property type="entry name" value="MurT_C"/>
    <property type="match status" value="1"/>
</dbReference>
<dbReference type="Proteomes" id="UP001058860">
    <property type="component" value="Chromosome"/>
</dbReference>
<keyword evidence="1" id="KW-0067">ATP-binding</keyword>
<keyword evidence="1" id="KW-0547">Nucleotide-binding</keyword>
<evidence type="ECO:0000313" key="5">
    <source>
        <dbReference type="Proteomes" id="UP001058860"/>
    </source>
</evidence>
<comment type="catalytic activity">
    <reaction evidence="1">
        <text>beta-D-GlcNAc-(1-&gt;4)-Mur2Ac(oyl-L-Ala-gamma-D-O-P-Glu-L-Lys-D-Ala-D-Ala)-di-trans,octa-cis-undecaprenyl diphosphate + NH4(+) = beta-D-GlcNAc-(1-&gt;4)-Mur2Ac(oyl-L-Ala-D-isoglutaminyl-L-Lys-D-Ala-D-Ala)-di-trans,octa-cis-undecaprenyl diphosphate + phosphate + H(+)</text>
        <dbReference type="Rhea" id="RHEA:57932"/>
        <dbReference type="ChEBI" id="CHEBI:15378"/>
        <dbReference type="ChEBI" id="CHEBI:28938"/>
        <dbReference type="ChEBI" id="CHEBI:43474"/>
        <dbReference type="ChEBI" id="CHEBI:62233"/>
        <dbReference type="ChEBI" id="CHEBI:143132"/>
    </reaction>
</comment>
<organism evidence="4 5">
    <name type="scientific">Svornostia abyssi</name>
    <dbReference type="NCBI Taxonomy" id="2898438"/>
    <lineage>
        <taxon>Bacteria</taxon>
        <taxon>Bacillati</taxon>
        <taxon>Actinomycetota</taxon>
        <taxon>Thermoleophilia</taxon>
        <taxon>Solirubrobacterales</taxon>
        <taxon>Baekduiaceae</taxon>
        <taxon>Svornostia</taxon>
    </lineage>
</organism>
<dbReference type="InterPro" id="IPR036565">
    <property type="entry name" value="Mur-like_cat_sf"/>
</dbReference>
<proteinExistence type="inferred from homology"/>
<dbReference type="RefSeq" id="WP_353862967.1">
    <property type="nucleotide sequence ID" value="NZ_CP088295.1"/>
</dbReference>
<comment type="subunit">
    <text evidence="1">Forms a heterodimer with GatD.</text>
</comment>
<keyword evidence="1 4" id="KW-0436">Ligase</keyword>
<name>A0ABY5PD60_9ACTN</name>
<dbReference type="InterPro" id="IPR013221">
    <property type="entry name" value="Mur_ligase_cen"/>
</dbReference>
<evidence type="ECO:0000256" key="1">
    <source>
        <dbReference type="HAMAP-Rule" id="MF_02214"/>
    </source>
</evidence>
<comment type="caution">
    <text evidence="1">Lacks conserved residue(s) required for the propagation of feature annotation.</text>
</comment>
<dbReference type="InterPro" id="IPR043703">
    <property type="entry name" value="Lipid_II_synth_MurT"/>
</dbReference>
<keyword evidence="1" id="KW-0479">Metal-binding</keyword>
<gene>
    <name evidence="1" type="primary">murT</name>
    <name evidence="4" type="ORF">LRS13_17265</name>
</gene>
<feature type="domain" description="Lipid II isoglutaminyl synthase (glutamine-hydrolyzing) subunit MurT C-terminal" evidence="3">
    <location>
        <begin position="325"/>
        <end position="434"/>
    </location>
</feature>
<keyword evidence="1" id="KW-0573">Peptidoglycan synthesis</keyword>
<dbReference type="PANTHER" id="PTHR23135:SF7">
    <property type="entry name" value="LIPID II ISOGLUTAMINYL SYNTHASE (GLUTAMINE-HYDROLYZING) SUBUNIT MURT"/>
    <property type="match status" value="1"/>
</dbReference>
<evidence type="ECO:0000259" key="2">
    <source>
        <dbReference type="Pfam" id="PF08245"/>
    </source>
</evidence>
<dbReference type="EC" id="6.3.5.13" evidence="1"/>
<sequence length="452" mass="47681">MIGPKLAAARAAGALSRRAGRGGTSLPGKVLLRLEPEAIATLSSRLPQGSVAISATNGKTTTAAIVAAILARAEGRVVHNVQGANMAGGVASALLDASHGTRIDGEIGLFEVDEFWLDRVAPQLRPRALLLGNLFRDQLDRYGELETIADRWAAVLDRLPGTRLVLNADDPLVADLGLGRDDPLYFGVEDDAVALAHLPHASDSKHCRRCGTPLAYDAVYVGHLGRWHCPRGDSSRPAPAVTAANIRLDGTRGAQLLLRTPAGDAEVRLGLPGLYNVYNALGAAALALALGISLDDIVAGLEEVRAAFGRAETVQIDGHELAILLVKNPTGANEVLRTLALEAGEIDLLAVLNDNVADGRDVSWIWDADLELLAGSVRRVVCSGTRAPELALRLKYAGIEPERIEVIDDLEAGLDAALAGAGDRLYAMPTYTAMLALRELLARRGSTAGMFT</sequence>
<evidence type="ECO:0000313" key="4">
    <source>
        <dbReference type="EMBL" id="UUY02440.1"/>
    </source>
</evidence>
<dbReference type="SUPFAM" id="SSF53623">
    <property type="entry name" value="MurD-like peptide ligases, catalytic domain"/>
    <property type="match status" value="1"/>
</dbReference>
<dbReference type="HAMAP" id="MF_02214">
    <property type="entry name" value="Lipid_II_synth_MurT"/>
    <property type="match status" value="1"/>
</dbReference>
<dbReference type="PANTHER" id="PTHR23135">
    <property type="entry name" value="MUR LIGASE FAMILY MEMBER"/>
    <property type="match status" value="1"/>
</dbReference>
<accession>A0ABY5PD60</accession>
<comment type="pathway">
    <text evidence="1">Cell wall biogenesis; peptidoglycan biosynthesis.</text>
</comment>
<protein>
    <recommendedName>
        <fullName evidence="1">Lipid II isoglutaminyl synthase (glutamine-hydrolyzing) subunit MurT</fullName>
        <ecNumber evidence="1">6.3.5.13</ecNumber>
    </recommendedName>
</protein>
<keyword evidence="1" id="KW-0961">Cell wall biogenesis/degradation</keyword>
<feature type="active site" evidence="1">
    <location>
        <position position="361"/>
    </location>
</feature>
<dbReference type="EMBL" id="CP088295">
    <property type="protein sequence ID" value="UUY02440.1"/>
    <property type="molecule type" value="Genomic_DNA"/>
</dbReference>
<comment type="catalytic activity">
    <reaction evidence="1">
        <text>beta-D-GlcNAc-(1-&gt;4)-Mur2Ac(oyl-L-Ala-gamma-D-Glu-L-Lys-D-Ala-D-Ala)-di-trans,octa-cis-undecaprenyl diphosphate + L-glutamine + ATP + H2O = beta-D-GlcNAc-(1-&gt;4)-Mur2Ac(oyl-L-Ala-D-isoglutaminyl-L-Lys-D-Ala-D-Ala)-di-trans,octa-cis-undecaprenyl diphosphate + L-glutamate + ADP + phosphate + H(+)</text>
        <dbReference type="Rhea" id="RHEA:57928"/>
        <dbReference type="ChEBI" id="CHEBI:15377"/>
        <dbReference type="ChEBI" id="CHEBI:15378"/>
        <dbReference type="ChEBI" id="CHEBI:29985"/>
        <dbReference type="ChEBI" id="CHEBI:30616"/>
        <dbReference type="ChEBI" id="CHEBI:43474"/>
        <dbReference type="ChEBI" id="CHEBI:58359"/>
        <dbReference type="ChEBI" id="CHEBI:60033"/>
        <dbReference type="ChEBI" id="CHEBI:62233"/>
        <dbReference type="ChEBI" id="CHEBI:456216"/>
        <dbReference type="EC" id="6.3.5.13"/>
    </reaction>
</comment>
<dbReference type="GO" id="GO:0016874">
    <property type="term" value="F:ligase activity"/>
    <property type="evidence" value="ECO:0007669"/>
    <property type="project" value="UniProtKB-KW"/>
</dbReference>
<keyword evidence="1" id="KW-0133">Cell shape</keyword>
<keyword evidence="5" id="KW-1185">Reference proteome</keyword>
<dbReference type="InterPro" id="IPR013564">
    <property type="entry name" value="MurT_C"/>
</dbReference>
<dbReference type="Pfam" id="PF08245">
    <property type="entry name" value="Mur_ligase_M"/>
    <property type="match status" value="1"/>
</dbReference>
<comment type="catalytic activity">
    <reaction evidence="1">
        <text>beta-D-GlcNAc-(1-&gt;4)-Mur2Ac(oyl-L-Ala-gamma-D-Glu-L-Lys-D-Ala-D-Ala)-di-trans,octa-cis-undecaprenyl diphosphate + ATP = beta-D-GlcNAc-(1-&gt;4)-Mur2Ac(oyl-L-Ala-gamma-D-O-P-Glu-L-Lys-D-Ala-D-Ala)-di-trans,octa-cis-undecaprenyl diphosphate + ADP</text>
        <dbReference type="Rhea" id="RHEA:59488"/>
        <dbReference type="ChEBI" id="CHEBI:30616"/>
        <dbReference type="ChEBI" id="CHEBI:60033"/>
        <dbReference type="ChEBI" id="CHEBI:143132"/>
        <dbReference type="ChEBI" id="CHEBI:456216"/>
    </reaction>
</comment>
<comment type="function">
    <text evidence="1">The lipid II isoglutaminyl synthase complex catalyzes the formation of alpha-D-isoglutamine in the cell wall lipid II stem peptide. The MurT subunit catalyzes the ATP-dependent amidation of D-glutamate residue of lipid II, converting it to an isoglutamine residue.</text>
</comment>
<comment type="similarity">
    <text evidence="1">Belongs to the MurCDEF family. MurT subfamily.</text>
</comment>
<dbReference type="Gene3D" id="3.40.1190.10">
    <property type="entry name" value="Mur-like, catalytic domain"/>
    <property type="match status" value="1"/>
</dbReference>
<feature type="domain" description="Mur ligase central" evidence="2">
    <location>
        <begin position="56"/>
        <end position="174"/>
    </location>
</feature>
<reference evidence="5" key="1">
    <citation type="submission" date="2021-11" db="EMBL/GenBank/DDBJ databases">
        <title>Cultivation dependent microbiological survey of springs from the worlds oldest radium mine currently devoted to the extraction of radon-saturated water.</title>
        <authorList>
            <person name="Kapinusova G."/>
            <person name="Smrhova T."/>
            <person name="Strejcek M."/>
            <person name="Suman J."/>
            <person name="Jani K."/>
            <person name="Pajer P."/>
            <person name="Uhlik O."/>
        </authorList>
    </citation>
    <scope>NUCLEOTIDE SEQUENCE [LARGE SCALE GENOMIC DNA]</scope>
    <source>
        <strain evidence="5">J379</strain>
    </source>
</reference>
<evidence type="ECO:0000259" key="3">
    <source>
        <dbReference type="Pfam" id="PF08353"/>
    </source>
</evidence>